<name>A0A3N7JTI4_9BURK</name>
<feature type="transmembrane region" description="Helical" evidence="4">
    <location>
        <begin position="12"/>
        <end position="34"/>
    </location>
</feature>
<dbReference type="InterPro" id="IPR020846">
    <property type="entry name" value="MFS_dom"/>
</dbReference>
<feature type="transmembrane region" description="Helical" evidence="4">
    <location>
        <begin position="133"/>
        <end position="153"/>
    </location>
</feature>
<feature type="transmembrane region" description="Helical" evidence="4">
    <location>
        <begin position="185"/>
        <end position="204"/>
    </location>
</feature>
<protein>
    <submittedName>
        <fullName evidence="6">MFS transporter</fullName>
    </submittedName>
</protein>
<keyword evidence="2 4" id="KW-1133">Transmembrane helix</keyword>
<evidence type="ECO:0000313" key="6">
    <source>
        <dbReference type="EMBL" id="RQP22285.1"/>
    </source>
</evidence>
<proteinExistence type="predicted"/>
<dbReference type="EMBL" id="QUSW01000008">
    <property type="protein sequence ID" value="RQP22285.1"/>
    <property type="molecule type" value="Genomic_DNA"/>
</dbReference>
<evidence type="ECO:0000256" key="2">
    <source>
        <dbReference type="ARBA" id="ARBA00022989"/>
    </source>
</evidence>
<feature type="transmembrane region" description="Helical" evidence="4">
    <location>
        <begin position="46"/>
        <end position="66"/>
    </location>
</feature>
<evidence type="ECO:0000256" key="4">
    <source>
        <dbReference type="SAM" id="Phobius"/>
    </source>
</evidence>
<dbReference type="InterPro" id="IPR036259">
    <property type="entry name" value="MFS_trans_sf"/>
</dbReference>
<feature type="transmembrane region" description="Helical" evidence="4">
    <location>
        <begin position="72"/>
        <end position="94"/>
    </location>
</feature>
<gene>
    <name evidence="6" type="ORF">DZC73_24730</name>
</gene>
<evidence type="ECO:0000313" key="7">
    <source>
        <dbReference type="Proteomes" id="UP000267464"/>
    </source>
</evidence>
<feature type="domain" description="Major facilitator superfamily (MFS) profile" evidence="5">
    <location>
        <begin position="1"/>
        <end position="361"/>
    </location>
</feature>
<dbReference type="Pfam" id="PF07690">
    <property type="entry name" value="MFS_1"/>
    <property type="match status" value="1"/>
</dbReference>
<dbReference type="PROSITE" id="PS50850">
    <property type="entry name" value="MFS"/>
    <property type="match status" value="1"/>
</dbReference>
<evidence type="ECO:0000256" key="3">
    <source>
        <dbReference type="ARBA" id="ARBA00023136"/>
    </source>
</evidence>
<keyword evidence="1 4" id="KW-0812">Transmembrane</keyword>
<organism evidence="6 7">
    <name type="scientific">Piscinibacter terrae</name>
    <dbReference type="NCBI Taxonomy" id="2496871"/>
    <lineage>
        <taxon>Bacteria</taxon>
        <taxon>Pseudomonadati</taxon>
        <taxon>Pseudomonadota</taxon>
        <taxon>Betaproteobacteria</taxon>
        <taxon>Burkholderiales</taxon>
        <taxon>Sphaerotilaceae</taxon>
        <taxon>Piscinibacter</taxon>
    </lineage>
</organism>
<reference evidence="6 7" key="2">
    <citation type="submission" date="2018-12" db="EMBL/GenBank/DDBJ databases">
        <title>Rhizobacter gummiphilus sp. nov., a rubber-degrading bacterium isolated from the soil of a botanical garden in Japan.</title>
        <authorList>
            <person name="Shunsuke S.S."/>
        </authorList>
    </citation>
    <scope>NUCLEOTIDE SEQUENCE [LARGE SCALE GENOMIC DNA]</scope>
    <source>
        <strain evidence="6 7">S-16</strain>
    </source>
</reference>
<accession>A0A3N7JTI4</accession>
<dbReference type="GO" id="GO:0022857">
    <property type="term" value="F:transmembrane transporter activity"/>
    <property type="evidence" value="ECO:0007669"/>
    <property type="project" value="InterPro"/>
</dbReference>
<dbReference type="Gene3D" id="1.20.1250.20">
    <property type="entry name" value="MFS general substrate transporter like domains"/>
    <property type="match status" value="1"/>
</dbReference>
<keyword evidence="3 4" id="KW-0472">Membrane</keyword>
<dbReference type="PANTHER" id="PTHR11360">
    <property type="entry name" value="MONOCARBOXYLATE TRANSPORTER"/>
    <property type="match status" value="1"/>
</dbReference>
<keyword evidence="7" id="KW-1185">Reference proteome</keyword>
<dbReference type="AlphaFoldDB" id="A0A3N7JTI4"/>
<evidence type="ECO:0000256" key="1">
    <source>
        <dbReference type="ARBA" id="ARBA00022692"/>
    </source>
</evidence>
<sequence length="376" mass="38730">MLAAPMARDTGVSVPTVYLAFSASMGLSALLGPVSGRWIDRLGGRPVLASTNLIFAIGLAALAAVSGPVGLFAAWLLIGVGMGTGLYEAAFATLVRLYGKGARNSITGVTLIAGFASTVGWPLTTLLNEHFGWRGACLAWAAIHLLIGLPLNLSLPRIAQDDSEAPVAPAAADAPTLSPGQKQRAAMLLAYAFAVTIFVAVSMASHLPRLLQATGATLAAAVAAGALIGPAQVGARLLEFSVLRRMHPLVSALIATLLPPMGAVLLIAFGAPLAAVFAILFGAGNGMLTITRGTLPLALFGAQGYGQRQGLLLVPARVAQAVAPWLFGLCLDRGPIVSLWLCAGLWFSAFIAFLMLPRASSTQAGRSSEIFRESKA</sequence>
<dbReference type="InterPro" id="IPR011701">
    <property type="entry name" value="MFS"/>
</dbReference>
<reference evidence="6 7" key="1">
    <citation type="submission" date="2018-08" db="EMBL/GenBank/DDBJ databases">
        <authorList>
            <person name="Khan S.A."/>
            <person name="Jeon C.O."/>
            <person name="Chun B.H."/>
            <person name="Jeong S.E."/>
        </authorList>
    </citation>
    <scope>NUCLEOTIDE SEQUENCE [LARGE SCALE GENOMIC DNA]</scope>
    <source>
        <strain evidence="6 7">S-16</strain>
    </source>
</reference>
<dbReference type="InterPro" id="IPR050327">
    <property type="entry name" value="Proton-linked_MCT"/>
</dbReference>
<comment type="caution">
    <text evidence="6">The sequence shown here is derived from an EMBL/GenBank/DDBJ whole genome shotgun (WGS) entry which is preliminary data.</text>
</comment>
<evidence type="ECO:0000259" key="5">
    <source>
        <dbReference type="PROSITE" id="PS50850"/>
    </source>
</evidence>
<dbReference type="PANTHER" id="PTHR11360:SF308">
    <property type="entry name" value="BLL3089 PROTEIN"/>
    <property type="match status" value="1"/>
</dbReference>
<dbReference type="Proteomes" id="UP000267464">
    <property type="component" value="Unassembled WGS sequence"/>
</dbReference>
<feature type="transmembrane region" description="Helical" evidence="4">
    <location>
        <begin position="106"/>
        <end position="127"/>
    </location>
</feature>
<dbReference type="SUPFAM" id="SSF103473">
    <property type="entry name" value="MFS general substrate transporter"/>
    <property type="match status" value="1"/>
</dbReference>
<dbReference type="OrthoDB" id="5966585at2"/>
<feature type="transmembrane region" description="Helical" evidence="4">
    <location>
        <begin position="337"/>
        <end position="356"/>
    </location>
</feature>